<organism evidence="1 2">
    <name type="scientific">Corynebacterium marambiense</name>
    <dbReference type="NCBI Taxonomy" id="2765364"/>
    <lineage>
        <taxon>Bacteria</taxon>
        <taxon>Bacillati</taxon>
        <taxon>Actinomycetota</taxon>
        <taxon>Actinomycetes</taxon>
        <taxon>Mycobacteriales</taxon>
        <taxon>Corynebacteriaceae</taxon>
        <taxon>Corynebacterium</taxon>
    </lineage>
</organism>
<evidence type="ECO:0000313" key="2">
    <source>
        <dbReference type="Proteomes" id="UP000625574"/>
    </source>
</evidence>
<evidence type="ECO:0008006" key="3">
    <source>
        <dbReference type="Google" id="ProtNLM"/>
    </source>
</evidence>
<sequence length="62" mass="7068">MVGATEDNAAMERLFGLLQNTVFNWCRCATRDELRIPVVAWIEQTYHRGAETETAQTVDPIQ</sequence>
<dbReference type="EMBL" id="JAEIOT010000004">
    <property type="protein sequence ID" value="MBI8999728.1"/>
    <property type="molecule type" value="Genomic_DNA"/>
</dbReference>
<gene>
    <name evidence="1" type="ORF">JDV76_01890</name>
</gene>
<accession>A0ABS0VSH1</accession>
<keyword evidence="2" id="KW-1185">Reference proteome</keyword>
<name>A0ABS0VSH1_9CORY</name>
<reference evidence="1 2" key="1">
    <citation type="submission" date="2020-12" db="EMBL/GenBank/DDBJ databases">
        <title>Genome public.</title>
        <authorList>
            <person name="Sun Q."/>
        </authorList>
    </citation>
    <scope>NUCLEOTIDE SEQUENCE [LARGE SCALE GENOMIC DNA]</scope>
    <source>
        <strain evidence="1 2">CCM 8864</strain>
    </source>
</reference>
<protein>
    <recommendedName>
        <fullName evidence="3">Integrase catalytic domain-containing protein</fullName>
    </recommendedName>
</protein>
<dbReference type="Proteomes" id="UP000625574">
    <property type="component" value="Unassembled WGS sequence"/>
</dbReference>
<proteinExistence type="predicted"/>
<evidence type="ECO:0000313" key="1">
    <source>
        <dbReference type="EMBL" id="MBI8999728.1"/>
    </source>
</evidence>
<comment type="caution">
    <text evidence="1">The sequence shown here is derived from an EMBL/GenBank/DDBJ whole genome shotgun (WGS) entry which is preliminary data.</text>
</comment>